<keyword evidence="7" id="KW-1185">Reference proteome</keyword>
<evidence type="ECO:0000256" key="3">
    <source>
        <dbReference type="ARBA" id="ARBA00022989"/>
    </source>
</evidence>
<dbReference type="GO" id="GO:0015035">
    <property type="term" value="F:protein-disulfide reductase activity"/>
    <property type="evidence" value="ECO:0007669"/>
    <property type="project" value="InterPro"/>
</dbReference>
<feature type="transmembrane region" description="Helical" evidence="5">
    <location>
        <begin position="148"/>
        <end position="169"/>
    </location>
</feature>
<dbReference type="InterPro" id="IPR023380">
    <property type="entry name" value="DsbB-like_sf"/>
</dbReference>
<dbReference type="GO" id="GO:0016020">
    <property type="term" value="C:membrane"/>
    <property type="evidence" value="ECO:0007669"/>
    <property type="project" value="UniProtKB-SubCell"/>
</dbReference>
<feature type="transmembrane region" description="Helical" evidence="5">
    <location>
        <begin position="7"/>
        <end position="28"/>
    </location>
</feature>
<name>A0A2T7BKY1_9BACT</name>
<evidence type="ECO:0000256" key="5">
    <source>
        <dbReference type="SAM" id="Phobius"/>
    </source>
</evidence>
<dbReference type="Proteomes" id="UP000244450">
    <property type="component" value="Unassembled WGS sequence"/>
</dbReference>
<dbReference type="InterPro" id="IPR003752">
    <property type="entry name" value="DiS_bond_form_DsbB/BdbC"/>
</dbReference>
<dbReference type="SUPFAM" id="SSF158442">
    <property type="entry name" value="DsbB-like"/>
    <property type="match status" value="1"/>
</dbReference>
<dbReference type="EMBL" id="QCYK01000001">
    <property type="protein sequence ID" value="PUZ28300.1"/>
    <property type="molecule type" value="Genomic_DNA"/>
</dbReference>
<keyword evidence="4 5" id="KW-0472">Membrane</keyword>
<dbReference type="Gene3D" id="1.20.1550.10">
    <property type="entry name" value="DsbB-like"/>
    <property type="match status" value="1"/>
</dbReference>
<comment type="subcellular location">
    <subcellularLocation>
        <location evidence="1">Membrane</location>
        <topology evidence="1">Multi-pass membrane protein</topology>
    </subcellularLocation>
</comment>
<evidence type="ECO:0000256" key="2">
    <source>
        <dbReference type="ARBA" id="ARBA00022692"/>
    </source>
</evidence>
<comment type="caution">
    <text evidence="6">The sequence shown here is derived from an EMBL/GenBank/DDBJ whole genome shotgun (WGS) entry which is preliminary data.</text>
</comment>
<feature type="transmembrane region" description="Helical" evidence="5">
    <location>
        <begin position="40"/>
        <end position="57"/>
    </location>
</feature>
<proteinExistence type="predicted"/>
<dbReference type="OrthoDB" id="3711263at2"/>
<dbReference type="GO" id="GO:0006457">
    <property type="term" value="P:protein folding"/>
    <property type="evidence" value="ECO:0007669"/>
    <property type="project" value="InterPro"/>
</dbReference>
<organism evidence="6 7">
    <name type="scientific">Chitinophaga parva</name>
    <dbReference type="NCBI Taxonomy" id="2169414"/>
    <lineage>
        <taxon>Bacteria</taxon>
        <taxon>Pseudomonadati</taxon>
        <taxon>Bacteroidota</taxon>
        <taxon>Chitinophagia</taxon>
        <taxon>Chitinophagales</taxon>
        <taxon>Chitinophagaceae</taxon>
        <taxon>Chitinophaga</taxon>
    </lineage>
</organism>
<evidence type="ECO:0000313" key="6">
    <source>
        <dbReference type="EMBL" id="PUZ28300.1"/>
    </source>
</evidence>
<dbReference type="RefSeq" id="WP_108684938.1">
    <property type="nucleotide sequence ID" value="NZ_QCYK01000001.1"/>
</dbReference>
<protein>
    <submittedName>
        <fullName evidence="6">Disulfide bond formation protein B</fullName>
    </submittedName>
</protein>
<accession>A0A2T7BKY1</accession>
<evidence type="ECO:0000256" key="4">
    <source>
        <dbReference type="ARBA" id="ARBA00023136"/>
    </source>
</evidence>
<feature type="transmembrane region" description="Helical" evidence="5">
    <location>
        <begin position="106"/>
        <end position="127"/>
    </location>
</feature>
<reference evidence="6 7" key="1">
    <citation type="submission" date="2018-04" db="EMBL/GenBank/DDBJ databases">
        <title>Chitinophaga fuyangensis sp. nov., isolated from soil in a chemical factory.</title>
        <authorList>
            <person name="Chen K."/>
        </authorList>
    </citation>
    <scope>NUCLEOTIDE SEQUENCE [LARGE SCALE GENOMIC DNA]</scope>
    <source>
        <strain evidence="6 7">LY-1</strain>
    </source>
</reference>
<evidence type="ECO:0000313" key="7">
    <source>
        <dbReference type="Proteomes" id="UP000244450"/>
    </source>
</evidence>
<sequence>MGKQTVILINLLGVLGLCFVLTGAYVVQFAGHEFPCPLCLLQRMCVLGVAFGLMLNLRNGIKPAHYAISILSAILGAGIATRQIFLHIVPKPGDTGYGSPVLGLHLYTWCLLIFLASIVCIALLFFAEKQFDGTAQVTSFVPRSMVNAIRFTCWLLLIICVSNFVIAFLECGFGPCPDDPVEYQVLHGKFF</sequence>
<keyword evidence="3 5" id="KW-1133">Transmembrane helix</keyword>
<dbReference type="AlphaFoldDB" id="A0A2T7BKY1"/>
<gene>
    <name evidence="6" type="ORF">DCC81_02100</name>
</gene>
<keyword evidence="2 5" id="KW-0812">Transmembrane</keyword>
<dbReference type="Pfam" id="PF02600">
    <property type="entry name" value="DsbB"/>
    <property type="match status" value="1"/>
</dbReference>
<evidence type="ECO:0000256" key="1">
    <source>
        <dbReference type="ARBA" id="ARBA00004141"/>
    </source>
</evidence>
<feature type="transmembrane region" description="Helical" evidence="5">
    <location>
        <begin position="64"/>
        <end position="86"/>
    </location>
</feature>